<evidence type="ECO:0000256" key="2">
    <source>
        <dbReference type="ARBA" id="ARBA00022980"/>
    </source>
</evidence>
<proteinExistence type="inferred from homology"/>
<dbReference type="PANTHER" id="PTHR14413">
    <property type="entry name" value="RIBOSOMAL PROTEIN L17"/>
    <property type="match status" value="1"/>
</dbReference>
<dbReference type="Pfam" id="PF01196">
    <property type="entry name" value="Ribosomal_L17"/>
    <property type="match status" value="1"/>
</dbReference>
<evidence type="ECO:0000256" key="3">
    <source>
        <dbReference type="ARBA" id="ARBA00023274"/>
    </source>
</evidence>
<dbReference type="GO" id="GO:0003735">
    <property type="term" value="F:structural constituent of ribosome"/>
    <property type="evidence" value="ECO:0007669"/>
    <property type="project" value="InterPro"/>
</dbReference>
<dbReference type="Proteomes" id="UP000242141">
    <property type="component" value="Unassembled WGS sequence"/>
</dbReference>
<evidence type="ECO:0000313" key="7">
    <source>
        <dbReference type="EMBL" id="CRX36872.1"/>
    </source>
</evidence>
<comment type="similarity">
    <text evidence="1 5">Belongs to the bacterial ribosomal protein bL17 family.</text>
</comment>
<dbReference type="InterPro" id="IPR000456">
    <property type="entry name" value="Ribosomal_bL17"/>
</dbReference>
<dbReference type="EMBL" id="CWGI01000001">
    <property type="protein sequence ID" value="CRX36872.1"/>
    <property type="molecule type" value="Genomic_DNA"/>
</dbReference>
<dbReference type="GO" id="GO:0015934">
    <property type="term" value="C:large ribosomal subunit"/>
    <property type="evidence" value="ECO:0007669"/>
    <property type="project" value="TreeGrafter"/>
</dbReference>
<dbReference type="InterPro" id="IPR036373">
    <property type="entry name" value="Ribosomal_bL17_sf"/>
</dbReference>
<protein>
    <recommendedName>
        <fullName evidence="4 6">50S ribosomal protein L17</fullName>
    </recommendedName>
</protein>
<accession>A0A0G7ZL46</accession>
<keyword evidence="2 5" id="KW-0689">Ribosomal protein</keyword>
<dbReference type="NCBIfam" id="TIGR00059">
    <property type="entry name" value="L17"/>
    <property type="match status" value="1"/>
</dbReference>
<dbReference type="Gene3D" id="3.90.1030.10">
    <property type="entry name" value="Ribosomal protein L17"/>
    <property type="match status" value="1"/>
</dbReference>
<dbReference type="PANTHER" id="PTHR14413:SF16">
    <property type="entry name" value="LARGE RIBOSOMAL SUBUNIT PROTEIN BL17M"/>
    <property type="match status" value="1"/>
</dbReference>
<gene>
    <name evidence="7" type="ORF">HEPPS_00710</name>
</gene>
<evidence type="ECO:0000256" key="6">
    <source>
        <dbReference type="RuleBase" id="RU000661"/>
    </source>
</evidence>
<evidence type="ECO:0000256" key="1">
    <source>
        <dbReference type="ARBA" id="ARBA00008777"/>
    </source>
</evidence>
<dbReference type="SUPFAM" id="SSF64263">
    <property type="entry name" value="Prokaryotic ribosomal protein L17"/>
    <property type="match status" value="1"/>
</dbReference>
<evidence type="ECO:0000256" key="4">
    <source>
        <dbReference type="ARBA" id="ARBA00035494"/>
    </source>
</evidence>
<sequence>MANKNPAQRQSNVHDFARTERIERNQLTDLVINEKLITNHAKAKNLQKKMDRLITIAKKDDVNARRRVAKVLRNVKVTVNKKEKTVIQKLFEDIAPKYKNRNGGYTRVLKYGNRKGDNSPVSIILFT</sequence>
<dbReference type="AlphaFoldDB" id="A0A0G7ZL46"/>
<name>A0A0G7ZL46_9MOLU</name>
<evidence type="ECO:0000313" key="8">
    <source>
        <dbReference type="Proteomes" id="UP000242141"/>
    </source>
</evidence>
<organism evidence="7 8">
    <name type="scientific">Candidatus Hepatoplasma crinochetorum</name>
    <dbReference type="NCBI Taxonomy" id="295596"/>
    <lineage>
        <taxon>Bacteria</taxon>
        <taxon>Bacillati</taxon>
        <taxon>Mycoplasmatota</taxon>
        <taxon>Mollicutes</taxon>
        <taxon>Candidatus Hepatoplasmataceae</taxon>
        <taxon>Candidatus Hepatoplasma</taxon>
    </lineage>
</organism>
<reference evidence="8" key="1">
    <citation type="submission" date="2015-05" db="EMBL/GenBank/DDBJ databases">
        <authorList>
            <person name="Collingro A."/>
        </authorList>
    </citation>
    <scope>NUCLEOTIDE SEQUENCE [LARGE SCALE GENOMIC DNA]</scope>
    <source>
        <strain evidence="8">Ps</strain>
    </source>
</reference>
<keyword evidence="3 5" id="KW-0687">Ribonucleoprotein</keyword>
<dbReference type="GO" id="GO:0006412">
    <property type="term" value="P:translation"/>
    <property type="evidence" value="ECO:0007669"/>
    <property type="project" value="InterPro"/>
</dbReference>
<keyword evidence="8" id="KW-1185">Reference proteome</keyword>
<evidence type="ECO:0000256" key="5">
    <source>
        <dbReference type="RuleBase" id="RU000660"/>
    </source>
</evidence>